<dbReference type="PANTHER" id="PTHR46459:SF3">
    <property type="entry name" value="E1A-BINDING PROTEIN P400"/>
    <property type="match status" value="1"/>
</dbReference>
<dbReference type="GO" id="GO:0003682">
    <property type="term" value="F:chromatin binding"/>
    <property type="evidence" value="ECO:0007669"/>
    <property type="project" value="TreeGrafter"/>
</dbReference>
<keyword evidence="3" id="KW-1185">Reference proteome</keyword>
<protein>
    <submittedName>
        <fullName evidence="2">Uncharacterized protein</fullName>
    </submittedName>
</protein>
<evidence type="ECO:0000313" key="3">
    <source>
        <dbReference type="Proteomes" id="UP000228934"/>
    </source>
</evidence>
<name>A0A2G9S1I6_AQUCT</name>
<dbReference type="GO" id="GO:0035267">
    <property type="term" value="C:NuA4 histone acetyltransferase complex"/>
    <property type="evidence" value="ECO:0007669"/>
    <property type="project" value="TreeGrafter"/>
</dbReference>
<accession>A0A2G9S1I6</accession>
<gene>
    <name evidence="2" type="ORF">AB205_0041500</name>
</gene>
<evidence type="ECO:0000313" key="2">
    <source>
        <dbReference type="EMBL" id="PIO33954.1"/>
    </source>
</evidence>
<reference evidence="3" key="1">
    <citation type="journal article" date="2017" name="Nat. Commun.">
        <title>The North American bullfrog draft genome provides insight into hormonal regulation of long noncoding RNA.</title>
        <authorList>
            <person name="Hammond S.A."/>
            <person name="Warren R.L."/>
            <person name="Vandervalk B.P."/>
            <person name="Kucuk E."/>
            <person name="Khan H."/>
            <person name="Gibb E.A."/>
            <person name="Pandoh P."/>
            <person name="Kirk H."/>
            <person name="Zhao Y."/>
            <person name="Jones M."/>
            <person name="Mungall A.J."/>
            <person name="Coope R."/>
            <person name="Pleasance S."/>
            <person name="Moore R.A."/>
            <person name="Holt R.A."/>
            <person name="Round J.M."/>
            <person name="Ohora S."/>
            <person name="Walle B.V."/>
            <person name="Veldhoen N."/>
            <person name="Helbing C.C."/>
            <person name="Birol I."/>
        </authorList>
    </citation>
    <scope>NUCLEOTIDE SEQUENCE [LARGE SCALE GENOMIC DNA]</scope>
</reference>
<dbReference type="AlphaFoldDB" id="A0A2G9S1I6"/>
<organism evidence="2 3">
    <name type="scientific">Aquarana catesbeiana</name>
    <name type="common">American bullfrog</name>
    <name type="synonym">Rana catesbeiana</name>
    <dbReference type="NCBI Taxonomy" id="8400"/>
    <lineage>
        <taxon>Eukaryota</taxon>
        <taxon>Metazoa</taxon>
        <taxon>Chordata</taxon>
        <taxon>Craniata</taxon>
        <taxon>Vertebrata</taxon>
        <taxon>Euteleostomi</taxon>
        <taxon>Amphibia</taxon>
        <taxon>Batrachia</taxon>
        <taxon>Anura</taxon>
        <taxon>Neobatrachia</taxon>
        <taxon>Ranoidea</taxon>
        <taxon>Ranidae</taxon>
        <taxon>Aquarana</taxon>
    </lineage>
</organism>
<feature type="non-terminal residue" evidence="2">
    <location>
        <position position="1"/>
    </location>
</feature>
<dbReference type="OrthoDB" id="372624at2759"/>
<dbReference type="GO" id="GO:0006281">
    <property type="term" value="P:DNA repair"/>
    <property type="evidence" value="ECO:0007669"/>
    <property type="project" value="TreeGrafter"/>
</dbReference>
<feature type="compositionally biased region" description="Low complexity" evidence="1">
    <location>
        <begin position="82"/>
        <end position="111"/>
    </location>
</feature>
<dbReference type="PANTHER" id="PTHR46459">
    <property type="entry name" value="E1A-BINDING PROTEIN P400-RELATED"/>
    <property type="match status" value="1"/>
</dbReference>
<feature type="region of interest" description="Disordered" evidence="1">
    <location>
        <begin position="72"/>
        <end position="111"/>
    </location>
</feature>
<dbReference type="Proteomes" id="UP000228934">
    <property type="component" value="Unassembled WGS sequence"/>
</dbReference>
<sequence length="315" mass="32667">TKNSRPLRTSQIYAQDEGVTHTQLYTSRFELMKMTAGKRSPPIKPLGISYDKPLPPIQVASLRAERIAKEKKALVEQHHRAQQQAGPQAPQQPLQNGQQPSAPAVQPAQAQPQQQVVQTQVVQQPQAVVGSPVGTSVPTTAVLAGTIKTAVTGASIQAAAVSGNVIVNTVAGVPSATFQPINKRLASPVIPGTLAASGGSPQVVHTQQRAVATSATAAEMVTIATNQGVRAVTPVTGGTVVCSSITPVQTQARSVVTQVTTATTAGVQLASKAIASAQFQLIRQQQAAQVQVPQIQAQAQSPGQIKSVGKLSQVL</sequence>
<dbReference type="EMBL" id="KV927204">
    <property type="protein sequence ID" value="PIO33954.1"/>
    <property type="molecule type" value="Genomic_DNA"/>
</dbReference>
<proteinExistence type="predicted"/>
<evidence type="ECO:0000256" key="1">
    <source>
        <dbReference type="SAM" id="MobiDB-lite"/>
    </source>
</evidence>
<dbReference type="GO" id="GO:0000812">
    <property type="term" value="C:Swr1 complex"/>
    <property type="evidence" value="ECO:0007669"/>
    <property type="project" value="TreeGrafter"/>
</dbReference>